<dbReference type="EMBL" id="JAAGRN010000002">
    <property type="protein sequence ID" value="NDY82154.1"/>
    <property type="molecule type" value="Genomic_DNA"/>
</dbReference>
<name>A0A6B2QXX3_9BURK</name>
<organism evidence="4">
    <name type="scientific">Sheuella amnicola</name>
    <dbReference type="NCBI Taxonomy" id="2707330"/>
    <lineage>
        <taxon>Bacteria</taxon>
        <taxon>Pseudomonadati</taxon>
        <taxon>Pseudomonadota</taxon>
        <taxon>Betaproteobacteria</taxon>
        <taxon>Burkholderiales</taxon>
        <taxon>Alcaligenaceae</taxon>
        <taxon>Sheuella</taxon>
    </lineage>
</organism>
<evidence type="ECO:0000256" key="1">
    <source>
        <dbReference type="ARBA" id="ARBA00006484"/>
    </source>
</evidence>
<dbReference type="FunFam" id="3.40.50.720:FF:000084">
    <property type="entry name" value="Short-chain dehydrogenase reductase"/>
    <property type="match status" value="1"/>
</dbReference>
<dbReference type="PANTHER" id="PTHR42760">
    <property type="entry name" value="SHORT-CHAIN DEHYDROGENASES/REDUCTASES FAMILY MEMBER"/>
    <property type="match status" value="1"/>
</dbReference>
<dbReference type="SMART" id="SM00822">
    <property type="entry name" value="PKS_KR"/>
    <property type="match status" value="1"/>
</dbReference>
<dbReference type="PROSITE" id="PS00061">
    <property type="entry name" value="ADH_SHORT"/>
    <property type="match status" value="1"/>
</dbReference>
<dbReference type="PRINTS" id="PR00081">
    <property type="entry name" value="GDHRDH"/>
</dbReference>
<dbReference type="InterPro" id="IPR057326">
    <property type="entry name" value="KR_dom"/>
</dbReference>
<gene>
    <name evidence="4" type="ORF">G3I67_02810</name>
</gene>
<dbReference type="InterPro" id="IPR002347">
    <property type="entry name" value="SDR_fam"/>
</dbReference>
<dbReference type="PRINTS" id="PR00080">
    <property type="entry name" value="SDRFAMILY"/>
</dbReference>
<dbReference type="CDD" id="cd05233">
    <property type="entry name" value="SDR_c"/>
    <property type="match status" value="1"/>
</dbReference>
<comment type="similarity">
    <text evidence="1">Belongs to the short-chain dehydrogenases/reductases (SDR) family.</text>
</comment>
<feature type="domain" description="Ketoreductase" evidence="3">
    <location>
        <begin position="8"/>
        <end position="188"/>
    </location>
</feature>
<dbReference type="InterPro" id="IPR020904">
    <property type="entry name" value="Sc_DH/Rdtase_CS"/>
</dbReference>
<dbReference type="SUPFAM" id="SSF51735">
    <property type="entry name" value="NAD(P)-binding Rossmann-fold domains"/>
    <property type="match status" value="1"/>
</dbReference>
<evidence type="ECO:0000259" key="3">
    <source>
        <dbReference type="SMART" id="SM00822"/>
    </source>
</evidence>
<comment type="caution">
    <text evidence="4">The sequence shown here is derived from an EMBL/GenBank/DDBJ whole genome shotgun (WGS) entry which is preliminary data.</text>
</comment>
<accession>A0A6B2QXX3</accession>
<dbReference type="Pfam" id="PF13561">
    <property type="entry name" value="adh_short_C2"/>
    <property type="match status" value="1"/>
</dbReference>
<proteinExistence type="inferred from homology"/>
<dbReference type="GO" id="GO:0016616">
    <property type="term" value="F:oxidoreductase activity, acting on the CH-OH group of donors, NAD or NADP as acceptor"/>
    <property type="evidence" value="ECO:0007669"/>
    <property type="project" value="TreeGrafter"/>
</dbReference>
<evidence type="ECO:0000256" key="2">
    <source>
        <dbReference type="ARBA" id="ARBA00023002"/>
    </source>
</evidence>
<keyword evidence="2" id="KW-0560">Oxidoreductase</keyword>
<dbReference type="InterPro" id="IPR036291">
    <property type="entry name" value="NAD(P)-bd_dom_sf"/>
</dbReference>
<evidence type="ECO:0000313" key="4">
    <source>
        <dbReference type="EMBL" id="NDY82154.1"/>
    </source>
</evidence>
<reference evidence="4" key="1">
    <citation type="submission" date="2020-02" db="EMBL/GenBank/DDBJ databases">
        <authorList>
            <person name="Chen W.-M."/>
        </authorList>
    </citation>
    <scope>NUCLEOTIDE SEQUENCE</scope>
    <source>
        <strain evidence="4">NBD-18</strain>
    </source>
</reference>
<dbReference type="Gene3D" id="3.40.50.720">
    <property type="entry name" value="NAD(P)-binding Rossmann-like Domain"/>
    <property type="match status" value="1"/>
</dbReference>
<sequence>MVSEFKDRVLLLTGANGGIGREVARQFYKAGAHLLLTDLDIDGLKEFAATLKEGTGKIICMRMDSNSTTDADEAVKLAKEHFGGIDFFVPSAGIYMAHPVREMTDEQWRQTIAINLDGVFFLTRRVISALKPNSSIVFISSLAAHRGAFYNAHYSATKGALLSLARSLARELGPETRVNAVSPGIIDTPMASDLIRQRGEASITQTPLKRVGQPQEVASVIKFLCGDGASFVNGETIQVNGGLHME</sequence>
<dbReference type="AlphaFoldDB" id="A0A6B2QXX3"/>
<protein>
    <submittedName>
        <fullName evidence="4">SDR family oxidoreductase</fullName>
    </submittedName>
</protein>
<dbReference type="PANTHER" id="PTHR42760:SF133">
    <property type="entry name" value="3-OXOACYL-[ACYL-CARRIER-PROTEIN] REDUCTASE"/>
    <property type="match status" value="1"/>
</dbReference>